<proteinExistence type="predicted"/>
<dbReference type="InterPro" id="IPR036397">
    <property type="entry name" value="RNaseH_sf"/>
</dbReference>
<gene>
    <name evidence="11" type="ORF">DMAD_09239</name>
</gene>
<feature type="compositionally biased region" description="Basic and acidic residues" evidence="8">
    <location>
        <begin position="345"/>
        <end position="356"/>
    </location>
</feature>
<dbReference type="Pfam" id="PF00665">
    <property type="entry name" value="rve"/>
    <property type="match status" value="1"/>
</dbReference>
<keyword evidence="3" id="KW-0548">Nucleotidyltransferase</keyword>
<dbReference type="Gene3D" id="3.10.10.10">
    <property type="entry name" value="HIV Type 1 Reverse Transcriptase, subunit A, domain 1"/>
    <property type="match status" value="1"/>
</dbReference>
<evidence type="ECO:0000256" key="7">
    <source>
        <dbReference type="ARBA" id="ARBA00022918"/>
    </source>
</evidence>
<dbReference type="PANTHER" id="PTHR37984:SF5">
    <property type="entry name" value="PROTEIN NYNRIN-LIKE"/>
    <property type="match status" value="1"/>
</dbReference>
<evidence type="ECO:0000256" key="8">
    <source>
        <dbReference type="SAM" id="MobiDB-lite"/>
    </source>
</evidence>
<organism evidence="11 12">
    <name type="scientific">Drosophila madeirensis</name>
    <name type="common">Fruit fly</name>
    <dbReference type="NCBI Taxonomy" id="30013"/>
    <lineage>
        <taxon>Eukaryota</taxon>
        <taxon>Metazoa</taxon>
        <taxon>Ecdysozoa</taxon>
        <taxon>Arthropoda</taxon>
        <taxon>Hexapoda</taxon>
        <taxon>Insecta</taxon>
        <taxon>Pterygota</taxon>
        <taxon>Neoptera</taxon>
        <taxon>Endopterygota</taxon>
        <taxon>Diptera</taxon>
        <taxon>Brachycera</taxon>
        <taxon>Muscomorpha</taxon>
        <taxon>Ephydroidea</taxon>
        <taxon>Drosophilidae</taxon>
        <taxon>Drosophila</taxon>
        <taxon>Sophophora</taxon>
    </lineage>
</organism>
<evidence type="ECO:0000256" key="3">
    <source>
        <dbReference type="ARBA" id="ARBA00022695"/>
    </source>
</evidence>
<dbReference type="Proteomes" id="UP001500889">
    <property type="component" value="Chromosome O"/>
</dbReference>
<name>A0AAU9F7Q7_DROMD</name>
<feature type="region of interest" description="Disordered" evidence="8">
    <location>
        <begin position="399"/>
        <end position="424"/>
    </location>
</feature>
<evidence type="ECO:0000313" key="11">
    <source>
        <dbReference type="EMBL" id="BFF90777.1"/>
    </source>
</evidence>
<dbReference type="SUPFAM" id="SSF56672">
    <property type="entry name" value="DNA/RNA polymerases"/>
    <property type="match status" value="1"/>
</dbReference>
<dbReference type="EMBL" id="AP029263">
    <property type="protein sequence ID" value="BFF90777.1"/>
    <property type="molecule type" value="Genomic_DNA"/>
</dbReference>
<dbReference type="Gene3D" id="1.10.340.70">
    <property type="match status" value="1"/>
</dbReference>
<evidence type="ECO:0000259" key="10">
    <source>
        <dbReference type="PROSITE" id="PS50994"/>
    </source>
</evidence>
<dbReference type="GO" id="GO:0042575">
    <property type="term" value="C:DNA polymerase complex"/>
    <property type="evidence" value="ECO:0007669"/>
    <property type="project" value="UniProtKB-ARBA"/>
</dbReference>
<keyword evidence="7" id="KW-0695">RNA-directed DNA polymerase</keyword>
<dbReference type="InterPro" id="IPR041588">
    <property type="entry name" value="Integrase_H2C2"/>
</dbReference>
<dbReference type="PROSITE" id="PS50994">
    <property type="entry name" value="INTEGRASE"/>
    <property type="match status" value="1"/>
</dbReference>
<dbReference type="GO" id="GO:0004519">
    <property type="term" value="F:endonuclease activity"/>
    <property type="evidence" value="ECO:0007669"/>
    <property type="project" value="UniProtKB-KW"/>
</dbReference>
<dbReference type="InterPro" id="IPR043128">
    <property type="entry name" value="Rev_trsase/Diguanyl_cyclase"/>
</dbReference>
<dbReference type="Pfam" id="PF17917">
    <property type="entry name" value="RT_RNaseH"/>
    <property type="match status" value="1"/>
</dbReference>
<dbReference type="InterPro" id="IPR050951">
    <property type="entry name" value="Retrovirus_Pol_polyprotein"/>
</dbReference>
<feature type="domain" description="Reverse transcriptase" evidence="9">
    <location>
        <begin position="488"/>
        <end position="668"/>
    </location>
</feature>
<dbReference type="Gene3D" id="3.30.420.10">
    <property type="entry name" value="Ribonuclease H-like superfamily/Ribonuclease H"/>
    <property type="match status" value="1"/>
</dbReference>
<evidence type="ECO:0000256" key="6">
    <source>
        <dbReference type="ARBA" id="ARBA00022801"/>
    </source>
</evidence>
<dbReference type="PROSITE" id="PS50878">
    <property type="entry name" value="RT_POL"/>
    <property type="match status" value="1"/>
</dbReference>
<keyword evidence="6" id="KW-0378">Hydrolase</keyword>
<dbReference type="GO" id="GO:0003964">
    <property type="term" value="F:RNA-directed DNA polymerase activity"/>
    <property type="evidence" value="ECO:0007669"/>
    <property type="project" value="UniProtKB-KW"/>
</dbReference>
<evidence type="ECO:0000313" key="12">
    <source>
        <dbReference type="Proteomes" id="UP001500889"/>
    </source>
</evidence>
<dbReference type="GO" id="GO:0015074">
    <property type="term" value="P:DNA integration"/>
    <property type="evidence" value="ECO:0007669"/>
    <property type="project" value="InterPro"/>
</dbReference>
<protein>
    <recommendedName>
        <fullName evidence="1">RNA-directed DNA polymerase</fullName>
        <ecNumber evidence="1">2.7.7.49</ecNumber>
    </recommendedName>
</protein>
<dbReference type="GO" id="GO:0003676">
    <property type="term" value="F:nucleic acid binding"/>
    <property type="evidence" value="ECO:0007669"/>
    <property type="project" value="InterPro"/>
</dbReference>
<feature type="region of interest" description="Disordered" evidence="8">
    <location>
        <begin position="345"/>
        <end position="380"/>
    </location>
</feature>
<dbReference type="FunFam" id="3.10.20.370:FF:000001">
    <property type="entry name" value="Retrovirus-related Pol polyprotein from transposon 17.6-like protein"/>
    <property type="match status" value="1"/>
</dbReference>
<dbReference type="PANTHER" id="PTHR37984">
    <property type="entry name" value="PROTEIN CBG26694"/>
    <property type="match status" value="1"/>
</dbReference>
<evidence type="ECO:0000256" key="4">
    <source>
        <dbReference type="ARBA" id="ARBA00022722"/>
    </source>
</evidence>
<feature type="region of interest" description="Disordered" evidence="8">
    <location>
        <begin position="1277"/>
        <end position="1322"/>
    </location>
</feature>
<sequence length="1322" mass="147614">MLVLPTALDDVLLGLDFFAAIDAKLQVGGLLIPLSRSHHGTTEGQRPAKTRRGDACIREAVAISPAKTRRDDACIREAVAISPAKTRRGDACIREAVAISPARTNQDDACIREAVAISPARTNQDDACIREAVAISPARTNQDDACIREAVVISPGRTRQGDACIREAVATSAWTTTRVRDDPGTCNREVTGGSASTTKERNDDACIREAVVTLAVRTRTTQDDACIREAVATAAWTTRSVREDPGTCNREVTGGSASTTKERNDDACIREAVVTLAVRTRTTQDDACIREAVATAAWRTMSVRDDPGTCNREVTGGPSPTARTNPDDACIREAVVPSAETTIVREDPGTERDRTWRGALGPARPKATQRNPFRSRPEDLPVPLGVLASITDATLAGGDAQRDDAATMGSEAQPAVPSKLGPSSTEPIASWVQEFLEEELAKFDGLTGVSNIAEHVIVMRDDRPIKQRYYPRNPAMQGIIHAQVDELLRDGCIEPSKSPHSAPIVLVGKKTGETRMCVDFRQLNARSVPDAYPLPRINSILERLRNAKYISTLDLKSGYWQIPMAKASRECTAFTVPGRGLFQWRVMPFGLHSAPATFQRALDSVIGADMEPHAFAYLDDIIIIGTTLEEHVRNLREVLRRLRQANLRLNRKKCLFFQRRLVYLGHVVSKEGIHTDPEKIAAVQKLAAPTSVRELRRCLGLASWYRRFVPNFAAVVQPMSQLLRKGKKWTWETPQQQAFAQLKELLTEAPVLACPDFTSKFSLQTDASDYGLGGVLTQPSADGERVIAYVSRRLSRAEENYSATEKECLAIVWAIRKLRCYLEGYRFDVVTDHLALKWLNTIENPTGRIARWALELQQFQFDIHYRKGRQNVVADALSRQPLEALQTIIEEQNTCAWIRRRTQETLERPEKYPDYTLENGQLYRNVGQRPLEEDFIPWKLCVGKEQRQRVLQECHDQPSAGHLGIRKTTTRVCQRYYWPGIFRDVARYVRKCAVCQKFKTQQAKPAGKMLTRQASEPFATICADFVGPLPRSKQGNTVLLVFLDMFSKWVELISLRRATATSLEKAFRDRILSRFGIPRKFICDNGTQFTSRCFKAYCKRVGMTLEYTAPYNPQQNPTERANRTIKTMIAQYIEGPHSTWDTLLPEISLAINSSVSDTTGFSPAFLVQGREPRLPGALYEEVTPGSGIVATDPETRAKQLYEVFQAARDNTQRASAEQGRHYNLRRRDWRPTIGSLVLVKQHVLSKANDGFAAKLAPRYEGPYKVTKFVSPNIARVRHTETGQRRTAGVADLKAFQQHDDEEQQDSGDGEHPLDRNTDDQPG</sequence>
<dbReference type="Pfam" id="PF00078">
    <property type="entry name" value="RVT_1"/>
    <property type="match status" value="1"/>
</dbReference>
<evidence type="ECO:0000256" key="1">
    <source>
        <dbReference type="ARBA" id="ARBA00012493"/>
    </source>
</evidence>
<evidence type="ECO:0000259" key="9">
    <source>
        <dbReference type="PROSITE" id="PS50878"/>
    </source>
</evidence>
<dbReference type="Gene3D" id="3.30.70.270">
    <property type="match status" value="2"/>
</dbReference>
<dbReference type="InterPro" id="IPR041373">
    <property type="entry name" value="RT_RNaseH"/>
</dbReference>
<keyword evidence="4" id="KW-0540">Nuclease</keyword>
<evidence type="ECO:0000256" key="5">
    <source>
        <dbReference type="ARBA" id="ARBA00022759"/>
    </source>
</evidence>
<dbReference type="EC" id="2.7.7.49" evidence="1"/>
<dbReference type="FunFam" id="3.30.70.270:FF:000115">
    <property type="entry name" value="Polyprotein of retroviral origin, putative"/>
    <property type="match status" value="1"/>
</dbReference>
<dbReference type="GO" id="GO:0016787">
    <property type="term" value="F:hydrolase activity"/>
    <property type="evidence" value="ECO:0007669"/>
    <property type="project" value="UniProtKB-KW"/>
</dbReference>
<dbReference type="InterPro" id="IPR043502">
    <property type="entry name" value="DNA/RNA_pol_sf"/>
</dbReference>
<keyword evidence="5" id="KW-0255">Endonuclease</keyword>
<dbReference type="FunFam" id="1.10.340.70:FF:000001">
    <property type="entry name" value="Retrovirus-related Pol polyprotein from transposon gypsy-like Protein"/>
    <property type="match status" value="1"/>
</dbReference>
<accession>A0AAU9F7Q7</accession>
<dbReference type="FunFam" id="3.30.420.10:FF:000032">
    <property type="entry name" value="Retrovirus-related Pol polyprotein from transposon 297-like Protein"/>
    <property type="match status" value="1"/>
</dbReference>
<dbReference type="SUPFAM" id="SSF53098">
    <property type="entry name" value="Ribonuclease H-like"/>
    <property type="match status" value="1"/>
</dbReference>
<dbReference type="InterPro" id="IPR012337">
    <property type="entry name" value="RNaseH-like_sf"/>
</dbReference>
<dbReference type="InterPro" id="IPR000477">
    <property type="entry name" value="RT_dom"/>
</dbReference>
<reference evidence="11 12" key="1">
    <citation type="submission" date="2024-02" db="EMBL/GenBank/DDBJ databases">
        <title>A chromosome-level genome assembly of Drosophila madeirensis, a fruit fly species endemic to Madeira island.</title>
        <authorList>
            <person name="Tomihara K."/>
            <person name="Llopart A."/>
            <person name="Yamamoto D."/>
        </authorList>
    </citation>
    <scope>NUCLEOTIDE SEQUENCE [LARGE SCALE GENOMIC DNA]</scope>
    <source>
        <strain evidence="11 12">RF1</strain>
    </source>
</reference>
<keyword evidence="2" id="KW-0808">Transferase</keyword>
<feature type="domain" description="Integrase catalytic" evidence="10">
    <location>
        <begin position="1013"/>
        <end position="1171"/>
    </location>
</feature>
<keyword evidence="12" id="KW-1185">Reference proteome</keyword>
<evidence type="ECO:0000256" key="2">
    <source>
        <dbReference type="ARBA" id="ARBA00022679"/>
    </source>
</evidence>
<dbReference type="CDD" id="cd01647">
    <property type="entry name" value="RT_LTR"/>
    <property type="match status" value="1"/>
</dbReference>
<feature type="compositionally biased region" description="Basic and acidic residues" evidence="8">
    <location>
        <begin position="1308"/>
        <end position="1322"/>
    </location>
</feature>
<dbReference type="CDD" id="cd09274">
    <property type="entry name" value="RNase_HI_RT_Ty3"/>
    <property type="match status" value="1"/>
</dbReference>
<dbReference type="Pfam" id="PF17921">
    <property type="entry name" value="Integrase_H2C2"/>
    <property type="match status" value="1"/>
</dbReference>
<dbReference type="InterPro" id="IPR001584">
    <property type="entry name" value="Integrase_cat-core"/>
</dbReference>